<organism evidence="2 3">
    <name type="scientific">Actinocatenispora comari</name>
    <dbReference type="NCBI Taxonomy" id="2807577"/>
    <lineage>
        <taxon>Bacteria</taxon>
        <taxon>Bacillati</taxon>
        <taxon>Actinomycetota</taxon>
        <taxon>Actinomycetes</taxon>
        <taxon>Micromonosporales</taxon>
        <taxon>Micromonosporaceae</taxon>
        <taxon>Actinocatenispora</taxon>
    </lineage>
</organism>
<feature type="compositionally biased region" description="Polar residues" evidence="1">
    <location>
        <begin position="153"/>
        <end position="167"/>
    </location>
</feature>
<dbReference type="Proteomes" id="UP000614996">
    <property type="component" value="Unassembled WGS sequence"/>
</dbReference>
<dbReference type="AlphaFoldDB" id="A0A8J4ERJ2"/>
<name>A0A8J4ERJ2_9ACTN</name>
<comment type="caution">
    <text evidence="2">The sequence shown here is derived from an EMBL/GenBank/DDBJ whole genome shotgun (WGS) entry which is preliminary data.</text>
</comment>
<protein>
    <recommendedName>
        <fullName evidence="4">Alkylmercury lyase</fullName>
    </recommendedName>
</protein>
<evidence type="ECO:0000313" key="3">
    <source>
        <dbReference type="Proteomes" id="UP000614996"/>
    </source>
</evidence>
<evidence type="ECO:0008006" key="4">
    <source>
        <dbReference type="Google" id="ProtNLM"/>
    </source>
</evidence>
<feature type="region of interest" description="Disordered" evidence="1">
    <location>
        <begin position="137"/>
        <end position="167"/>
    </location>
</feature>
<proteinExistence type="predicted"/>
<dbReference type="EMBL" id="BOPO01000128">
    <property type="protein sequence ID" value="GIL30924.1"/>
    <property type="molecule type" value="Genomic_DNA"/>
</dbReference>
<reference evidence="3" key="1">
    <citation type="journal article" date="2021" name="Int. J. Syst. Evol. Microbiol.">
        <title>Actinocatenispora comari sp. nov., an endophytic actinomycete isolated from aerial parts of Comarum salesowianum.</title>
        <authorList>
            <person name="Oyunbileg N."/>
            <person name="Iizaka Y."/>
            <person name="Hamada M."/>
            <person name="Davaapurev B.O."/>
            <person name="Fukumoto A."/>
            <person name="Tsetseg B."/>
            <person name="Kato F."/>
            <person name="Tamura T."/>
            <person name="Batkhuu J."/>
            <person name="Anzai Y."/>
        </authorList>
    </citation>
    <scope>NUCLEOTIDE SEQUENCE [LARGE SCALE GENOMIC DNA]</scope>
    <source>
        <strain evidence="3">NUM-2625</strain>
    </source>
</reference>
<gene>
    <name evidence="2" type="ORF">NUM_61780</name>
</gene>
<accession>A0A8J4ERJ2</accession>
<keyword evidence="3" id="KW-1185">Reference proteome</keyword>
<evidence type="ECO:0000256" key="1">
    <source>
        <dbReference type="SAM" id="MobiDB-lite"/>
    </source>
</evidence>
<sequence length="167" mass="17776">MSDRAEADGMRVELLVVPDCPNRPVAVARLRQALDAAGPRDTGIDTRTVTSLAEAQRIGFAGSPIILIDGRDPFADPDRVPGLSCRLYRTASGLAGTPDVDELSAAVARAVETRGTCERRLADAQREHWQTTYLAHSDMYGDQPSGGPAMRPGSSSRTSEQTGPSTP</sequence>
<dbReference type="RefSeq" id="WP_207128514.1">
    <property type="nucleotide sequence ID" value="NZ_BOPO01000128.1"/>
</dbReference>
<evidence type="ECO:0000313" key="2">
    <source>
        <dbReference type="EMBL" id="GIL30924.1"/>
    </source>
</evidence>